<evidence type="ECO:0008006" key="6">
    <source>
        <dbReference type="Google" id="ProtNLM"/>
    </source>
</evidence>
<keyword evidence="3" id="KW-0472">Membrane</keyword>
<evidence type="ECO:0000313" key="4">
    <source>
        <dbReference type="EMBL" id="GIJ54489.1"/>
    </source>
</evidence>
<reference evidence="4" key="1">
    <citation type="submission" date="2021-01" db="EMBL/GenBank/DDBJ databases">
        <title>Whole genome shotgun sequence of Virgisporangium aurantiacum NBRC 16421.</title>
        <authorList>
            <person name="Komaki H."/>
            <person name="Tamura T."/>
        </authorList>
    </citation>
    <scope>NUCLEOTIDE SEQUENCE</scope>
    <source>
        <strain evidence="4">NBRC 16421</strain>
    </source>
</reference>
<feature type="transmembrane region" description="Helical" evidence="3">
    <location>
        <begin position="94"/>
        <end position="111"/>
    </location>
</feature>
<dbReference type="Proteomes" id="UP000612585">
    <property type="component" value="Unassembled WGS sequence"/>
</dbReference>
<dbReference type="InterPro" id="IPR041916">
    <property type="entry name" value="Anti_sigma_zinc_sf"/>
</dbReference>
<keyword evidence="3" id="KW-1133">Transmembrane helix</keyword>
<name>A0A8J4DY29_9ACTN</name>
<dbReference type="AlphaFoldDB" id="A0A8J4DY29"/>
<keyword evidence="2" id="KW-0804">Transcription</keyword>
<evidence type="ECO:0000256" key="2">
    <source>
        <dbReference type="ARBA" id="ARBA00023163"/>
    </source>
</evidence>
<keyword evidence="1" id="KW-0805">Transcription regulation</keyword>
<organism evidence="4 5">
    <name type="scientific">Virgisporangium aurantiacum</name>
    <dbReference type="NCBI Taxonomy" id="175570"/>
    <lineage>
        <taxon>Bacteria</taxon>
        <taxon>Bacillati</taxon>
        <taxon>Actinomycetota</taxon>
        <taxon>Actinomycetes</taxon>
        <taxon>Micromonosporales</taxon>
        <taxon>Micromonosporaceae</taxon>
        <taxon>Virgisporangium</taxon>
    </lineage>
</organism>
<dbReference type="EMBL" id="BOPG01000012">
    <property type="protein sequence ID" value="GIJ54489.1"/>
    <property type="molecule type" value="Genomic_DNA"/>
</dbReference>
<keyword evidence="5" id="KW-1185">Reference proteome</keyword>
<feature type="transmembrane region" description="Helical" evidence="3">
    <location>
        <begin position="157"/>
        <end position="177"/>
    </location>
</feature>
<sequence length="277" mass="28713">MTSWHLTDSDLTGYATGAFAAPFTWSVEAHLAACEDCRARLTAAASPALADDGWNRLDAELDAPFPGPVERMLVAVGVSESTARLLAATPALRLSWLSAVAVTIALTAGLAHLADPIVFLVLTPLLPLLGVAAAFGPRTDPTYELTVVAPIHTFRLVLLRCFAVLSVVSLLAAAATLTMTTEGLPIVGWFLPSLGLTAAALMLAPRLGPVPAASVVGAGWLVLVVVTGLSTNAVLFSLAGQAVIAVGAAVAALGLRRRAAAFDTGRFPHRPLTRRNR</sequence>
<feature type="transmembrane region" description="Helical" evidence="3">
    <location>
        <begin position="235"/>
        <end position="255"/>
    </location>
</feature>
<accession>A0A8J4DY29</accession>
<feature type="transmembrane region" description="Helical" evidence="3">
    <location>
        <begin position="210"/>
        <end position="229"/>
    </location>
</feature>
<dbReference type="RefSeq" id="WP_203989591.1">
    <property type="nucleotide sequence ID" value="NZ_BOPG01000012.1"/>
</dbReference>
<evidence type="ECO:0000256" key="1">
    <source>
        <dbReference type="ARBA" id="ARBA00023015"/>
    </source>
</evidence>
<feature type="transmembrane region" description="Helical" evidence="3">
    <location>
        <begin position="117"/>
        <end position="136"/>
    </location>
</feature>
<feature type="transmembrane region" description="Helical" evidence="3">
    <location>
        <begin position="183"/>
        <end position="203"/>
    </location>
</feature>
<evidence type="ECO:0000313" key="5">
    <source>
        <dbReference type="Proteomes" id="UP000612585"/>
    </source>
</evidence>
<evidence type="ECO:0000256" key="3">
    <source>
        <dbReference type="SAM" id="Phobius"/>
    </source>
</evidence>
<gene>
    <name evidence="4" type="ORF">Vau01_020050</name>
</gene>
<proteinExistence type="predicted"/>
<keyword evidence="3" id="KW-0812">Transmembrane</keyword>
<comment type="caution">
    <text evidence="4">The sequence shown here is derived from an EMBL/GenBank/DDBJ whole genome shotgun (WGS) entry which is preliminary data.</text>
</comment>
<dbReference type="Gene3D" id="1.10.10.1320">
    <property type="entry name" value="Anti-sigma factor, zinc-finger domain"/>
    <property type="match status" value="1"/>
</dbReference>
<protein>
    <recommendedName>
        <fullName evidence="6">Zinc-finger</fullName>
    </recommendedName>
</protein>